<feature type="transmembrane region" description="Helical" evidence="1">
    <location>
        <begin position="48"/>
        <end position="70"/>
    </location>
</feature>
<keyword evidence="1" id="KW-0472">Membrane</keyword>
<reference evidence="3 4" key="1">
    <citation type="submission" date="2012-08" db="EMBL/GenBank/DDBJ databases">
        <title>The Genome Sequence of Barnesiella intestinihominis YIT 11860.</title>
        <authorList>
            <consortium name="The Broad Institute Genome Sequencing Platform"/>
            <person name="Earl A."/>
            <person name="Ward D."/>
            <person name="Feldgarden M."/>
            <person name="Gevers D."/>
            <person name="Morotomi M."/>
            <person name="Walker B."/>
            <person name="Young S.K."/>
            <person name="Zeng Q."/>
            <person name="Gargeya S."/>
            <person name="Fitzgerald M."/>
            <person name="Haas B."/>
            <person name="Abouelleil A."/>
            <person name="Alvarado L."/>
            <person name="Arachchi H.M."/>
            <person name="Berlin A.M."/>
            <person name="Chapman S.B."/>
            <person name="Goldberg J."/>
            <person name="Griggs A."/>
            <person name="Gujja S."/>
            <person name="Hansen M."/>
            <person name="Howarth C."/>
            <person name="Imamovic A."/>
            <person name="Larimer J."/>
            <person name="McCowen C."/>
            <person name="Montmayeur A."/>
            <person name="Murphy C."/>
            <person name="Neiman D."/>
            <person name="Pearson M."/>
            <person name="Priest M."/>
            <person name="Roberts A."/>
            <person name="Saif S."/>
            <person name="Shea T."/>
            <person name="Sisk P."/>
            <person name="Sykes S."/>
            <person name="Wortman J."/>
            <person name="Nusbaum C."/>
            <person name="Birren B."/>
        </authorList>
    </citation>
    <scope>NUCLEOTIDE SEQUENCE [LARGE SCALE GENOMIC DNA]</scope>
    <source>
        <strain evidence="3 4">YIT 11860</strain>
    </source>
</reference>
<dbReference type="Proteomes" id="UP000006044">
    <property type="component" value="Unassembled WGS sequence"/>
</dbReference>
<keyword evidence="1" id="KW-0812">Transmembrane</keyword>
<feature type="transmembrane region" description="Helical" evidence="1">
    <location>
        <begin position="261"/>
        <end position="279"/>
    </location>
</feature>
<dbReference type="GO" id="GO:0080120">
    <property type="term" value="P:CAAX-box protein maturation"/>
    <property type="evidence" value="ECO:0007669"/>
    <property type="project" value="UniProtKB-ARBA"/>
</dbReference>
<dbReference type="GeneID" id="77848823"/>
<name>K0XIM4_9BACT</name>
<dbReference type="EMBL" id="ADLE01000011">
    <property type="protein sequence ID" value="EJZ63730.1"/>
    <property type="molecule type" value="Genomic_DNA"/>
</dbReference>
<comment type="caution">
    <text evidence="3">The sequence shown here is derived from an EMBL/GenBank/DDBJ whole genome shotgun (WGS) entry which is preliminary data.</text>
</comment>
<accession>K0XIM4</accession>
<organism evidence="3 4">
    <name type="scientific">Barnesiella intestinihominis YIT 11860</name>
    <dbReference type="NCBI Taxonomy" id="742726"/>
    <lineage>
        <taxon>Bacteria</taxon>
        <taxon>Pseudomonadati</taxon>
        <taxon>Bacteroidota</taxon>
        <taxon>Bacteroidia</taxon>
        <taxon>Bacteroidales</taxon>
        <taxon>Barnesiellaceae</taxon>
        <taxon>Barnesiella</taxon>
    </lineage>
</organism>
<evidence type="ECO:0000256" key="1">
    <source>
        <dbReference type="SAM" id="Phobius"/>
    </source>
</evidence>
<feature type="transmembrane region" description="Helical" evidence="1">
    <location>
        <begin position="82"/>
        <end position="103"/>
    </location>
</feature>
<feature type="transmembrane region" description="Helical" evidence="1">
    <location>
        <begin position="179"/>
        <end position="195"/>
    </location>
</feature>
<dbReference type="GO" id="GO:0004175">
    <property type="term" value="F:endopeptidase activity"/>
    <property type="evidence" value="ECO:0007669"/>
    <property type="project" value="UniProtKB-ARBA"/>
</dbReference>
<feature type="transmembrane region" description="Helical" evidence="1">
    <location>
        <begin position="141"/>
        <end position="158"/>
    </location>
</feature>
<dbReference type="eggNOG" id="COG1266">
    <property type="taxonomic scope" value="Bacteria"/>
</dbReference>
<keyword evidence="1" id="KW-1133">Transmembrane helix</keyword>
<dbReference type="OrthoDB" id="1523022at2"/>
<feature type="transmembrane region" description="Helical" evidence="1">
    <location>
        <begin position="12"/>
        <end position="36"/>
    </location>
</feature>
<dbReference type="PANTHER" id="PTHR36435">
    <property type="entry name" value="SLR1288 PROTEIN"/>
    <property type="match status" value="1"/>
</dbReference>
<dbReference type="Pfam" id="PF02517">
    <property type="entry name" value="Rce1-like"/>
    <property type="match status" value="1"/>
</dbReference>
<dbReference type="RefSeq" id="WP_008862028.1">
    <property type="nucleotide sequence ID" value="NZ_JH815204.1"/>
</dbReference>
<evidence type="ECO:0000259" key="2">
    <source>
        <dbReference type="Pfam" id="PF02517"/>
    </source>
</evidence>
<dbReference type="InterPro" id="IPR052710">
    <property type="entry name" value="CAAX_protease"/>
</dbReference>
<feature type="domain" description="CAAX prenyl protease 2/Lysostaphin resistance protein A-like" evidence="2">
    <location>
        <begin position="144"/>
        <end position="232"/>
    </location>
</feature>
<dbReference type="AlphaFoldDB" id="K0XIM4"/>
<dbReference type="PANTHER" id="PTHR36435:SF1">
    <property type="entry name" value="CAAX AMINO TERMINAL PROTEASE FAMILY PROTEIN"/>
    <property type="match status" value="1"/>
</dbReference>
<dbReference type="STRING" id="742726.HMPREF9448_01567"/>
<evidence type="ECO:0000313" key="3">
    <source>
        <dbReference type="EMBL" id="EJZ63730.1"/>
    </source>
</evidence>
<dbReference type="InterPro" id="IPR003675">
    <property type="entry name" value="Rce1/LyrA-like_dom"/>
</dbReference>
<keyword evidence="4" id="KW-1185">Reference proteome</keyword>
<sequence length="299" mass="33565">MRISGYCHNSSTGIKLIILLLLILWGALIVAIPMFFVKGSNALLIAMYLQNIGMFILPAWIAATLFWGNAGKSLYLNKAPRIIELLGIIALFIVATPALNRIVEWNEAMNLPEALYNIEQWMRQQENAATKITEQILQVNSFSHFLAVIFGIGILTGIGEEMIFRGVLQRIVQDKNHRAHVAVWICAFLFSAIHLQFYGFIPRLLLGAFFGYLLVWSKNLWLPIFAHLFNNSTVACISYFTNDKSPDNLIETVGTSGSPTSWLAGASLIGTVILLYVLYKKVFVSKSKEFFPMEDKITP</sequence>
<dbReference type="HOGENOM" id="CLU_067776_1_0_10"/>
<protein>
    <recommendedName>
        <fullName evidence="2">CAAX prenyl protease 2/Lysostaphin resistance protein A-like domain-containing protein</fullName>
    </recommendedName>
</protein>
<evidence type="ECO:0000313" key="4">
    <source>
        <dbReference type="Proteomes" id="UP000006044"/>
    </source>
</evidence>
<gene>
    <name evidence="3" type="ORF">HMPREF9448_01567</name>
</gene>
<proteinExistence type="predicted"/>